<evidence type="ECO:0000313" key="12">
    <source>
        <dbReference type="EMBL" id="KAK9222533.1"/>
    </source>
</evidence>
<dbReference type="Pfam" id="PF02681">
    <property type="entry name" value="DUF212"/>
    <property type="match status" value="1"/>
</dbReference>
<dbReference type="Pfam" id="PF05786">
    <property type="entry name" value="Cnd2"/>
    <property type="match status" value="2"/>
</dbReference>
<protein>
    <recommendedName>
        <fullName evidence="4">Condensin complex subunit 2</fullName>
    </recommendedName>
</protein>
<feature type="compositionally biased region" description="Acidic residues" evidence="11">
    <location>
        <begin position="745"/>
        <end position="757"/>
    </location>
</feature>
<dbReference type="GO" id="GO:0007076">
    <property type="term" value="P:mitotic chromosome condensation"/>
    <property type="evidence" value="ECO:0007669"/>
    <property type="project" value="InterPro"/>
</dbReference>
<evidence type="ECO:0000256" key="4">
    <source>
        <dbReference type="ARBA" id="ARBA00016065"/>
    </source>
</evidence>
<dbReference type="InterPro" id="IPR022816">
    <property type="entry name" value="Condensin_barren_su2"/>
</dbReference>
<dbReference type="PANTHER" id="PTHR13108">
    <property type="entry name" value="CONDENSIN COMPLEX SUBUNIT 2"/>
    <property type="match status" value="1"/>
</dbReference>
<comment type="similarity">
    <text evidence="3">Belongs to the CND2 (condensin subunit 2) family.</text>
</comment>
<evidence type="ECO:0000256" key="6">
    <source>
        <dbReference type="ARBA" id="ARBA00022490"/>
    </source>
</evidence>
<sequence length="866" mass="96458">MDEVITVGDAASFRSGQATSFLDSPPSSSSLFFPNNLPLISAFLAFALAQFLKIFTTWYKEKRWDSKKMLDSGGMPSSHSATVSALAVAIGLQEGSGSPSFAIAVVLACIVMYDASGVRLHAGRQAELLNQIVCEFPPDHPLSSVRPLRELLGHTPLQPVNDQFVWYHTGCGRWYFGMRCSVSDEKLELDHYKINIDYLFRLQLADNLMAETLSPLRRQKVAIASRIQSPTSPFFLGSNDDGLERAKARAARAAAIRRKPVTVHYPLPQHGHSDSCLGKDQILELFHNCIKLASENKINQKNTWELNLIDHLCEIIKVEEENDVETNFQKASCTLEAGVKIYSLRVDSVHSEAYKVLGGINRAGQENEQDTRVEDKNAHSVHGEDSILQLSPLSTLESSFEALNVKKFDAAFAVDPLYHQTSAQFDEGGAKGLLLNNLGVYTGCQVLFDSQEVPGKGMSCASQHSMSDTIDLSFASEYIEQMVLNMQAKDEISPTLRTIVNQYDEDNRRSSDTFSSIQKLVDQVEAVHNNEAESDGVAFDDCGTNDFYHDDQSSIVDENLGGSDPTFTSYLEETESFSFQDPDTDDRFERVDEYLFLNLGFSSKQNAWAGPDHWKYRKAKGPVEGSKDDSALEGGSPVTTKKIRGRRQPEPDIDFKKALDEKFPDLFAPPKNPKSLLIPGNRAPSNTTLPEDCHYQPEDLIKLFLLPNVMCLDKRRRRKSSVERQQTDDHEGFPSWGNENMFDGQFDDGNDPSDVEGSDTLVSQPRQVQKVEVKYDKTSKQVDVQTLKETIWVHIQESPQMAAQDPEKTVSFRSLLSSFPSGCRAAATIKDISPHLCFICLLHLANEHSLSIQGCANLDDLSIILP</sequence>
<feature type="compositionally biased region" description="Basic and acidic residues" evidence="11">
    <location>
        <begin position="720"/>
        <end position="732"/>
    </location>
</feature>
<keyword evidence="9" id="KW-0226">DNA condensation</keyword>
<dbReference type="InterPro" id="IPR003832">
    <property type="entry name" value="DUF212"/>
</dbReference>
<keyword evidence="5" id="KW-0158">Chromosome</keyword>
<evidence type="ECO:0000256" key="10">
    <source>
        <dbReference type="ARBA" id="ARBA00023306"/>
    </source>
</evidence>
<name>A0AAP0MSL5_9ROSI</name>
<keyword evidence="10" id="KW-0131">Cell cycle</keyword>
<evidence type="ECO:0000256" key="7">
    <source>
        <dbReference type="ARBA" id="ARBA00022618"/>
    </source>
</evidence>
<dbReference type="Proteomes" id="UP001428341">
    <property type="component" value="Unassembled WGS sequence"/>
</dbReference>
<dbReference type="GO" id="GO:0051301">
    <property type="term" value="P:cell division"/>
    <property type="evidence" value="ECO:0007669"/>
    <property type="project" value="UniProtKB-KW"/>
</dbReference>
<keyword evidence="7" id="KW-0132">Cell division</keyword>
<dbReference type="GO" id="GO:0000796">
    <property type="term" value="C:condensin complex"/>
    <property type="evidence" value="ECO:0007669"/>
    <property type="project" value="InterPro"/>
</dbReference>
<dbReference type="GO" id="GO:0005737">
    <property type="term" value="C:cytoplasm"/>
    <property type="evidence" value="ECO:0007669"/>
    <property type="project" value="UniProtKB-SubCell"/>
</dbReference>
<organism evidence="12 13">
    <name type="scientific">Citrus x changshan-huyou</name>
    <dbReference type="NCBI Taxonomy" id="2935761"/>
    <lineage>
        <taxon>Eukaryota</taxon>
        <taxon>Viridiplantae</taxon>
        <taxon>Streptophyta</taxon>
        <taxon>Embryophyta</taxon>
        <taxon>Tracheophyta</taxon>
        <taxon>Spermatophyta</taxon>
        <taxon>Magnoliopsida</taxon>
        <taxon>eudicotyledons</taxon>
        <taxon>Gunneridae</taxon>
        <taxon>Pentapetalae</taxon>
        <taxon>rosids</taxon>
        <taxon>malvids</taxon>
        <taxon>Sapindales</taxon>
        <taxon>Rutaceae</taxon>
        <taxon>Aurantioideae</taxon>
        <taxon>Citrus</taxon>
    </lineage>
</organism>
<dbReference type="EMBL" id="JBCGBO010000002">
    <property type="protein sequence ID" value="KAK9222533.1"/>
    <property type="molecule type" value="Genomic_DNA"/>
</dbReference>
<gene>
    <name evidence="12" type="ORF">WN944_010969</name>
</gene>
<dbReference type="AlphaFoldDB" id="A0AAP0MSL5"/>
<evidence type="ECO:0000256" key="9">
    <source>
        <dbReference type="ARBA" id="ARBA00023067"/>
    </source>
</evidence>
<evidence type="ECO:0000256" key="2">
    <source>
        <dbReference type="ARBA" id="ARBA00004496"/>
    </source>
</evidence>
<evidence type="ECO:0000256" key="5">
    <source>
        <dbReference type="ARBA" id="ARBA00022454"/>
    </source>
</evidence>
<feature type="region of interest" description="Disordered" evidence="11">
    <location>
        <begin position="620"/>
        <end position="652"/>
    </location>
</feature>
<keyword evidence="6" id="KW-0963">Cytoplasm</keyword>
<evidence type="ECO:0000256" key="8">
    <source>
        <dbReference type="ARBA" id="ARBA00022776"/>
    </source>
</evidence>
<proteinExistence type="inferred from homology"/>
<accession>A0AAP0MSL5</accession>
<keyword evidence="8" id="KW-0498">Mitosis</keyword>
<dbReference type="CDD" id="cd01610">
    <property type="entry name" value="PAP2_like"/>
    <property type="match status" value="1"/>
</dbReference>
<reference evidence="12 13" key="1">
    <citation type="submission" date="2024-05" db="EMBL/GenBank/DDBJ databases">
        <title>Haplotype-resolved chromosome-level genome assembly of Huyou (Citrus changshanensis).</title>
        <authorList>
            <person name="Miao C."/>
            <person name="Chen W."/>
            <person name="Wu Y."/>
            <person name="Wang L."/>
            <person name="Zhao S."/>
            <person name="Grierson D."/>
            <person name="Xu C."/>
            <person name="Chen K."/>
        </authorList>
    </citation>
    <scope>NUCLEOTIDE SEQUENCE [LARGE SCALE GENOMIC DNA]</scope>
    <source>
        <strain evidence="12">01-14</strain>
        <tissue evidence="12">Leaf</tissue>
    </source>
</reference>
<comment type="subcellular location">
    <subcellularLocation>
        <location evidence="1">Chromosome</location>
    </subcellularLocation>
    <subcellularLocation>
        <location evidence="2">Cytoplasm</location>
    </subcellularLocation>
</comment>
<evidence type="ECO:0000256" key="3">
    <source>
        <dbReference type="ARBA" id="ARBA00009471"/>
    </source>
</evidence>
<evidence type="ECO:0000256" key="11">
    <source>
        <dbReference type="SAM" id="MobiDB-lite"/>
    </source>
</evidence>
<feature type="region of interest" description="Disordered" evidence="11">
    <location>
        <begin position="717"/>
        <end position="761"/>
    </location>
</feature>
<dbReference type="GO" id="GO:0003682">
    <property type="term" value="F:chromatin binding"/>
    <property type="evidence" value="ECO:0007669"/>
    <property type="project" value="TreeGrafter"/>
</dbReference>
<evidence type="ECO:0000313" key="13">
    <source>
        <dbReference type="Proteomes" id="UP001428341"/>
    </source>
</evidence>
<dbReference type="PANTHER" id="PTHR13108:SF9">
    <property type="entry name" value="CONDENSIN COMPLEX SUBUNIT 2"/>
    <property type="match status" value="1"/>
</dbReference>
<comment type="caution">
    <text evidence="12">The sequence shown here is derived from an EMBL/GenBank/DDBJ whole genome shotgun (WGS) entry which is preliminary data.</text>
</comment>
<evidence type="ECO:0000256" key="1">
    <source>
        <dbReference type="ARBA" id="ARBA00004286"/>
    </source>
</evidence>
<keyword evidence="13" id="KW-1185">Reference proteome</keyword>